<feature type="signal peptide" evidence="7">
    <location>
        <begin position="1"/>
        <end position="17"/>
    </location>
</feature>
<evidence type="ECO:0000313" key="9">
    <source>
        <dbReference type="Proteomes" id="UP000054217"/>
    </source>
</evidence>
<evidence type="ECO:0000256" key="2">
    <source>
        <dbReference type="ARBA" id="ARBA00022645"/>
    </source>
</evidence>
<keyword evidence="3 7" id="KW-0645">Protease</keyword>
<keyword evidence="4 7" id="KW-0732">Signal</keyword>
<dbReference type="PANTHER" id="PTHR11802">
    <property type="entry name" value="SERINE PROTEASE FAMILY S10 SERINE CARBOXYPEPTIDASE"/>
    <property type="match status" value="1"/>
</dbReference>
<dbReference type="EMBL" id="KN831978">
    <property type="protein sequence ID" value="KIO03128.1"/>
    <property type="molecule type" value="Genomic_DNA"/>
</dbReference>
<dbReference type="InParanoid" id="A0A0C3J221"/>
<protein>
    <recommendedName>
        <fullName evidence="7">Carboxypeptidase</fullName>
        <ecNumber evidence="7">3.4.16.-</ecNumber>
    </recommendedName>
</protein>
<name>A0A0C3J221_PISTI</name>
<evidence type="ECO:0000256" key="6">
    <source>
        <dbReference type="ARBA" id="ARBA00023180"/>
    </source>
</evidence>
<dbReference type="Gene3D" id="1.10.287.410">
    <property type="match status" value="1"/>
</dbReference>
<dbReference type="OrthoDB" id="443318at2759"/>
<dbReference type="GO" id="GO:0004185">
    <property type="term" value="F:serine-type carboxypeptidase activity"/>
    <property type="evidence" value="ECO:0007669"/>
    <property type="project" value="UniProtKB-UniRule"/>
</dbReference>
<gene>
    <name evidence="8" type="ORF">M404DRAFT_146213</name>
</gene>
<dbReference type="InterPro" id="IPR018202">
    <property type="entry name" value="Ser_caboxypep_ser_AS"/>
</dbReference>
<dbReference type="EC" id="3.4.16.-" evidence="7"/>
<dbReference type="Proteomes" id="UP000054217">
    <property type="component" value="Unassembled WGS sequence"/>
</dbReference>
<dbReference type="Pfam" id="PF00450">
    <property type="entry name" value="Peptidase_S10"/>
    <property type="match status" value="1"/>
</dbReference>
<dbReference type="SUPFAM" id="SSF53474">
    <property type="entry name" value="alpha/beta-Hydrolases"/>
    <property type="match status" value="1"/>
</dbReference>
<dbReference type="InterPro" id="IPR029058">
    <property type="entry name" value="AB_hydrolase_fold"/>
</dbReference>
<dbReference type="GO" id="GO:0000324">
    <property type="term" value="C:fungal-type vacuole"/>
    <property type="evidence" value="ECO:0007669"/>
    <property type="project" value="TreeGrafter"/>
</dbReference>
<dbReference type="GO" id="GO:0006508">
    <property type="term" value="P:proteolysis"/>
    <property type="evidence" value="ECO:0007669"/>
    <property type="project" value="UniProtKB-KW"/>
</dbReference>
<organism evidence="8 9">
    <name type="scientific">Pisolithus tinctorius Marx 270</name>
    <dbReference type="NCBI Taxonomy" id="870435"/>
    <lineage>
        <taxon>Eukaryota</taxon>
        <taxon>Fungi</taxon>
        <taxon>Dikarya</taxon>
        <taxon>Basidiomycota</taxon>
        <taxon>Agaricomycotina</taxon>
        <taxon>Agaricomycetes</taxon>
        <taxon>Agaricomycetidae</taxon>
        <taxon>Boletales</taxon>
        <taxon>Sclerodermatineae</taxon>
        <taxon>Pisolithaceae</taxon>
        <taxon>Pisolithus</taxon>
    </lineage>
</organism>
<dbReference type="STRING" id="870435.A0A0C3J221"/>
<dbReference type="PANTHER" id="PTHR11802:SF113">
    <property type="entry name" value="SERINE CARBOXYPEPTIDASE CTSA-4.1"/>
    <property type="match status" value="1"/>
</dbReference>
<dbReference type="InterPro" id="IPR001563">
    <property type="entry name" value="Peptidase_S10"/>
</dbReference>
<proteinExistence type="inferred from homology"/>
<keyword evidence="6" id="KW-0325">Glycoprotein</keyword>
<reference evidence="9" key="2">
    <citation type="submission" date="2015-01" db="EMBL/GenBank/DDBJ databases">
        <title>Evolutionary Origins and Diversification of the Mycorrhizal Mutualists.</title>
        <authorList>
            <consortium name="DOE Joint Genome Institute"/>
            <consortium name="Mycorrhizal Genomics Consortium"/>
            <person name="Kohler A."/>
            <person name="Kuo A."/>
            <person name="Nagy L.G."/>
            <person name="Floudas D."/>
            <person name="Copeland A."/>
            <person name="Barry K.W."/>
            <person name="Cichocki N."/>
            <person name="Veneault-Fourrey C."/>
            <person name="LaButti K."/>
            <person name="Lindquist E.A."/>
            <person name="Lipzen A."/>
            <person name="Lundell T."/>
            <person name="Morin E."/>
            <person name="Murat C."/>
            <person name="Riley R."/>
            <person name="Ohm R."/>
            <person name="Sun H."/>
            <person name="Tunlid A."/>
            <person name="Henrissat B."/>
            <person name="Grigoriev I.V."/>
            <person name="Hibbett D.S."/>
            <person name="Martin F."/>
        </authorList>
    </citation>
    <scope>NUCLEOTIDE SEQUENCE [LARGE SCALE GENOMIC DNA]</scope>
    <source>
        <strain evidence="9">Marx 270</strain>
    </source>
</reference>
<dbReference type="PRINTS" id="PR00724">
    <property type="entry name" value="CRBOXYPTASEC"/>
</dbReference>
<evidence type="ECO:0000256" key="3">
    <source>
        <dbReference type="ARBA" id="ARBA00022670"/>
    </source>
</evidence>
<evidence type="ECO:0000256" key="5">
    <source>
        <dbReference type="ARBA" id="ARBA00022801"/>
    </source>
</evidence>
<accession>A0A0C3J221</accession>
<sequence>MTLLLSLLLGAVAKGLAQRPLDITTSPDLETGGPVLSLSSVQSESVFVSLTLPAFPKHSARIKKSSFCDPTVSVYTGYLDIDGGAKHLFFYFFESRRDPAHDDVVMWINGGPGCTSSVGLLFELGPCSTDATGGSPNGTNWNPYSWNNEANIFFLDQPVGVGYSYADFGETVETTEEAARNVYAFLTIFFETFKEFSDRPLHLAGESYAGRYLPVFASEIYDKNLIAIAEGRGVINLQSVLIGNGVTDISTLYEGRYEIECGTAALDVPFQSIGNCVRIKAALPRCDKALRRSCIDRFDHMDCEAAVAFCDSHLSTAFWDSGRNVYDVSKMCQDQDFCYAEEEVIRRFLDLPSTRTMLGAESPGNFSLCSSMVGRNFVSHLDKWAHHTQDYVAALLERGIRILIYAGTYDWQCNWVANKRWVDKLDWSGRSAYAKEPWRPWMVDGKRVGETKTHGKLTFASVLGAGHMMSSFITPAEALALVSRWLAGQDI</sequence>
<evidence type="ECO:0000313" key="8">
    <source>
        <dbReference type="EMBL" id="KIO03128.1"/>
    </source>
</evidence>
<dbReference type="AlphaFoldDB" id="A0A0C3J221"/>
<dbReference type="HOGENOM" id="CLU_008523_10_4_1"/>
<evidence type="ECO:0000256" key="4">
    <source>
        <dbReference type="ARBA" id="ARBA00022729"/>
    </source>
</evidence>
<comment type="similarity">
    <text evidence="1 7">Belongs to the peptidase S10 family.</text>
</comment>
<feature type="chain" id="PRO_5006514418" description="Carboxypeptidase" evidence="7">
    <location>
        <begin position="18"/>
        <end position="491"/>
    </location>
</feature>
<keyword evidence="2 7" id="KW-0121">Carboxypeptidase</keyword>
<dbReference type="PROSITE" id="PS00131">
    <property type="entry name" value="CARBOXYPEPT_SER_SER"/>
    <property type="match status" value="1"/>
</dbReference>
<keyword evidence="9" id="KW-1185">Reference proteome</keyword>
<evidence type="ECO:0000256" key="7">
    <source>
        <dbReference type="RuleBase" id="RU361156"/>
    </source>
</evidence>
<reference evidence="8 9" key="1">
    <citation type="submission" date="2014-04" db="EMBL/GenBank/DDBJ databases">
        <authorList>
            <consortium name="DOE Joint Genome Institute"/>
            <person name="Kuo A."/>
            <person name="Kohler A."/>
            <person name="Costa M.D."/>
            <person name="Nagy L.G."/>
            <person name="Floudas D."/>
            <person name="Copeland A."/>
            <person name="Barry K.W."/>
            <person name="Cichocki N."/>
            <person name="Veneault-Fourrey C."/>
            <person name="LaButti K."/>
            <person name="Lindquist E.A."/>
            <person name="Lipzen A."/>
            <person name="Lundell T."/>
            <person name="Morin E."/>
            <person name="Murat C."/>
            <person name="Sun H."/>
            <person name="Tunlid A."/>
            <person name="Henrissat B."/>
            <person name="Grigoriev I.V."/>
            <person name="Hibbett D.S."/>
            <person name="Martin F."/>
            <person name="Nordberg H.P."/>
            <person name="Cantor M.N."/>
            <person name="Hua S.X."/>
        </authorList>
    </citation>
    <scope>NUCLEOTIDE SEQUENCE [LARGE SCALE GENOMIC DNA]</scope>
    <source>
        <strain evidence="8 9">Marx 270</strain>
    </source>
</reference>
<keyword evidence="5 7" id="KW-0378">Hydrolase</keyword>
<dbReference type="Gene3D" id="3.40.50.1820">
    <property type="entry name" value="alpha/beta hydrolase"/>
    <property type="match status" value="1"/>
</dbReference>
<evidence type="ECO:0000256" key="1">
    <source>
        <dbReference type="ARBA" id="ARBA00009431"/>
    </source>
</evidence>